<sequence>MSTAAPRAGSARAGDGPVAIVTGAASGIGLASAARLLADGFRLGVCDVSSRLRERFAAEIADRRVVAVAGDLADPAVRQELVDATAAAFGGIDALVNNAASGGEAAEVARLDLDGLRRTLEVNVIAVVALTQLAIPHLERSRRGRVVNMGSLFGDEPVVGGAPYCASKGAIHTLTRVLAVELGPAGITCNTVAPGFILTPMHAEEVEFQARERGVTAEQRYAELRAQVPLGRHGTPEDIADTVAWLLADDSRYVTGQRIAVNGGVQFG</sequence>
<dbReference type="Pfam" id="PF13561">
    <property type="entry name" value="adh_short_C2"/>
    <property type="match status" value="1"/>
</dbReference>
<keyword evidence="2" id="KW-0560">Oxidoreductase</keyword>
<dbReference type="PROSITE" id="PS00061">
    <property type="entry name" value="ADH_SHORT"/>
    <property type="match status" value="1"/>
</dbReference>
<dbReference type="RefSeq" id="WP_244728270.1">
    <property type="nucleotide sequence ID" value="NZ_CP095045.1"/>
</dbReference>
<evidence type="ECO:0000313" key="3">
    <source>
        <dbReference type="EMBL" id="UOQ57514.1"/>
    </source>
</evidence>
<evidence type="ECO:0000313" key="4">
    <source>
        <dbReference type="Proteomes" id="UP000831786"/>
    </source>
</evidence>
<dbReference type="InterPro" id="IPR020904">
    <property type="entry name" value="Sc_DH/Rdtase_CS"/>
</dbReference>
<reference evidence="3 4" key="1">
    <citation type="submission" date="2022-04" db="EMBL/GenBank/DDBJ databases">
        <title>Leucobacter sp. isolated from rhizosphere of garlic.</title>
        <authorList>
            <person name="Won M."/>
            <person name="Lee C.-M."/>
            <person name="Woen H.-Y."/>
            <person name="Kwon S.-W."/>
        </authorList>
    </citation>
    <scope>NUCLEOTIDE SEQUENCE [LARGE SCALE GENOMIC DNA]</scope>
    <source>
        <strain evidence="3 4">H21R-40</strain>
    </source>
</reference>
<proteinExistence type="inferred from homology"/>
<evidence type="ECO:0000256" key="1">
    <source>
        <dbReference type="ARBA" id="ARBA00006484"/>
    </source>
</evidence>
<protein>
    <submittedName>
        <fullName evidence="3">SDR family oxidoreductase</fullName>
    </submittedName>
</protein>
<dbReference type="EMBL" id="CP095045">
    <property type="protein sequence ID" value="UOQ57514.1"/>
    <property type="molecule type" value="Genomic_DNA"/>
</dbReference>
<dbReference type="PRINTS" id="PR00081">
    <property type="entry name" value="GDHRDH"/>
</dbReference>
<accession>A0ABY4FML8</accession>
<evidence type="ECO:0000256" key="2">
    <source>
        <dbReference type="ARBA" id="ARBA00023002"/>
    </source>
</evidence>
<dbReference type="PANTHER" id="PTHR43639:SF1">
    <property type="entry name" value="SHORT-CHAIN DEHYDROGENASE_REDUCTASE FAMILY PROTEIN"/>
    <property type="match status" value="1"/>
</dbReference>
<dbReference type="PRINTS" id="PR00080">
    <property type="entry name" value="SDRFAMILY"/>
</dbReference>
<gene>
    <name evidence="3" type="ORF">MUN78_01315</name>
</gene>
<comment type="similarity">
    <text evidence="1">Belongs to the short-chain dehydrogenases/reductases (SDR) family.</text>
</comment>
<dbReference type="Proteomes" id="UP000831786">
    <property type="component" value="Chromosome"/>
</dbReference>
<organism evidence="3 4">
    <name type="scientific">Leucobacter allii</name>
    <dbReference type="NCBI Taxonomy" id="2932247"/>
    <lineage>
        <taxon>Bacteria</taxon>
        <taxon>Bacillati</taxon>
        <taxon>Actinomycetota</taxon>
        <taxon>Actinomycetes</taxon>
        <taxon>Micrococcales</taxon>
        <taxon>Microbacteriaceae</taxon>
        <taxon>Leucobacter</taxon>
    </lineage>
</organism>
<dbReference type="CDD" id="cd05233">
    <property type="entry name" value="SDR_c"/>
    <property type="match status" value="1"/>
</dbReference>
<dbReference type="SUPFAM" id="SSF51735">
    <property type="entry name" value="NAD(P)-binding Rossmann-fold domains"/>
    <property type="match status" value="1"/>
</dbReference>
<dbReference type="Gene3D" id="3.40.50.720">
    <property type="entry name" value="NAD(P)-binding Rossmann-like Domain"/>
    <property type="match status" value="1"/>
</dbReference>
<name>A0ABY4FML8_9MICO</name>
<dbReference type="PANTHER" id="PTHR43639">
    <property type="entry name" value="OXIDOREDUCTASE, SHORT-CHAIN DEHYDROGENASE/REDUCTASE FAMILY (AFU_ORTHOLOGUE AFUA_5G02870)"/>
    <property type="match status" value="1"/>
</dbReference>
<keyword evidence="4" id="KW-1185">Reference proteome</keyword>
<dbReference type="InterPro" id="IPR036291">
    <property type="entry name" value="NAD(P)-bd_dom_sf"/>
</dbReference>
<dbReference type="InterPro" id="IPR002347">
    <property type="entry name" value="SDR_fam"/>
</dbReference>